<evidence type="ECO:0000313" key="3">
    <source>
        <dbReference type="EMBL" id="WNQ09690.1"/>
    </source>
</evidence>
<feature type="compositionally biased region" description="Low complexity" evidence="1">
    <location>
        <begin position="73"/>
        <end position="102"/>
    </location>
</feature>
<reference evidence="3 4" key="1">
    <citation type="submission" date="2022-02" db="EMBL/GenBank/DDBJ databases">
        <title>Paenibacillus sp. MBLB1776 Whole Genome Shotgun Sequencing.</title>
        <authorList>
            <person name="Hwang C.Y."/>
            <person name="Cho E.-S."/>
            <person name="Seo M.-J."/>
        </authorList>
    </citation>
    <scope>NUCLEOTIDE SEQUENCE [LARGE SCALE GENOMIC DNA]</scope>
    <source>
        <strain evidence="3 4">MBLB1776</strain>
    </source>
</reference>
<dbReference type="RefSeq" id="WP_315603464.1">
    <property type="nucleotide sequence ID" value="NZ_CP130318.1"/>
</dbReference>
<feature type="signal peptide" evidence="2">
    <location>
        <begin position="1"/>
        <end position="21"/>
    </location>
</feature>
<dbReference type="EMBL" id="CP130318">
    <property type="protein sequence ID" value="WNQ09690.1"/>
    <property type="molecule type" value="Genomic_DNA"/>
</dbReference>
<keyword evidence="2" id="KW-0732">Signal</keyword>
<evidence type="ECO:0000256" key="2">
    <source>
        <dbReference type="SAM" id="SignalP"/>
    </source>
</evidence>
<feature type="chain" id="PRO_5041686205" description="DUF4340 domain-containing protein" evidence="2">
    <location>
        <begin position="22"/>
        <end position="468"/>
    </location>
</feature>
<feature type="compositionally biased region" description="Low complexity" evidence="1">
    <location>
        <begin position="54"/>
        <end position="66"/>
    </location>
</feature>
<dbReference type="KEGG" id="paun:MJA45_18930"/>
<dbReference type="Proteomes" id="UP001305702">
    <property type="component" value="Chromosome"/>
</dbReference>
<evidence type="ECO:0000256" key="1">
    <source>
        <dbReference type="SAM" id="MobiDB-lite"/>
    </source>
</evidence>
<protein>
    <recommendedName>
        <fullName evidence="5">DUF4340 domain-containing protein</fullName>
    </recommendedName>
</protein>
<accession>A0AA96LAM0</accession>
<feature type="compositionally biased region" description="Low complexity" evidence="1">
    <location>
        <begin position="125"/>
        <end position="204"/>
    </location>
</feature>
<proteinExistence type="predicted"/>
<name>A0AA96LAM0_9BACL</name>
<evidence type="ECO:0000313" key="4">
    <source>
        <dbReference type="Proteomes" id="UP001305702"/>
    </source>
</evidence>
<feature type="region of interest" description="Disordered" evidence="1">
    <location>
        <begin position="30"/>
        <end position="206"/>
    </location>
</feature>
<keyword evidence="4" id="KW-1185">Reference proteome</keyword>
<dbReference type="AlphaFoldDB" id="A0AA96LAM0"/>
<sequence>MIKAMTTAAVLLLAGMSLLSAPLGTSQGSLDQRAAAEAGTAAEVHPSSQPMNEAGSPSPAGLPAAEQAREPEPAQAARQGTIKPEQPSSSAAAPAASPSPEAAKTRQAAAEPIIADGDSALSSETAGSPSKTPATPASPGDLPSAADSGTGAPPAGPGAETDASEPVQAPVPAAPAASAAKNGGAAPAVPVPGTEKPAASTSLLPPAPADFDKQVAEWIRSLSAEPGFEAWLGAKWERVPLGPGTHSWLVTVLGSDGEAGYLVVHAAADGSLVLGEYGTGDKPLFSMRTLYQSMMQHALLPSSLTYEEFAGSTRYRKERMYLLGPESFWKVTSGSEIYYFDAKSGDRLLDLTKLNPGARQAPEGGLVQSSRPAQVTGRLSLEAFDPFLLVRWVSGQPLAVTDPASLKKTLTASSSMTYNAKLFNNQALYPFAVTGYQEWSDATLYVALDQEGTRYLPLSVLVTLGKFY</sequence>
<gene>
    <name evidence="3" type="ORF">MJA45_18930</name>
</gene>
<organism evidence="3 4">
    <name type="scientific">Paenibacillus aurantius</name>
    <dbReference type="NCBI Taxonomy" id="2918900"/>
    <lineage>
        <taxon>Bacteria</taxon>
        <taxon>Bacillati</taxon>
        <taxon>Bacillota</taxon>
        <taxon>Bacilli</taxon>
        <taxon>Bacillales</taxon>
        <taxon>Paenibacillaceae</taxon>
        <taxon>Paenibacillus</taxon>
    </lineage>
</organism>
<evidence type="ECO:0008006" key="5">
    <source>
        <dbReference type="Google" id="ProtNLM"/>
    </source>
</evidence>